<gene>
    <name evidence="6" type="ORF">N2K84_02340</name>
</gene>
<feature type="transmembrane region" description="Helical" evidence="4">
    <location>
        <begin position="263"/>
        <end position="283"/>
    </location>
</feature>
<feature type="transmembrane region" description="Helical" evidence="4">
    <location>
        <begin position="358"/>
        <end position="378"/>
    </location>
</feature>
<evidence type="ECO:0000256" key="1">
    <source>
        <dbReference type="ARBA" id="ARBA00022692"/>
    </source>
</evidence>
<dbReference type="InterPro" id="IPR011701">
    <property type="entry name" value="MFS"/>
</dbReference>
<comment type="caution">
    <text evidence="6">The sequence shown here is derived from an EMBL/GenBank/DDBJ whole genome shotgun (WGS) entry which is preliminary data.</text>
</comment>
<dbReference type="InterPro" id="IPR020846">
    <property type="entry name" value="MFS_dom"/>
</dbReference>
<feature type="domain" description="Major facilitator superfamily (MFS) profile" evidence="5">
    <location>
        <begin position="1"/>
        <end position="381"/>
    </location>
</feature>
<name>A0AA42C915_9BACT</name>
<dbReference type="GO" id="GO:0022857">
    <property type="term" value="F:transmembrane transporter activity"/>
    <property type="evidence" value="ECO:0007669"/>
    <property type="project" value="InterPro"/>
</dbReference>
<dbReference type="Proteomes" id="UP001163821">
    <property type="component" value="Unassembled WGS sequence"/>
</dbReference>
<evidence type="ECO:0000259" key="5">
    <source>
        <dbReference type="PROSITE" id="PS50850"/>
    </source>
</evidence>
<feature type="transmembrane region" description="Helical" evidence="4">
    <location>
        <begin position="289"/>
        <end position="309"/>
    </location>
</feature>
<feature type="transmembrane region" description="Helical" evidence="4">
    <location>
        <begin position="127"/>
        <end position="149"/>
    </location>
</feature>
<feature type="transmembrane region" description="Helical" evidence="4">
    <location>
        <begin position="201"/>
        <end position="222"/>
    </location>
</feature>
<organism evidence="6 7">
    <name type="scientific">Gaoshiqia sediminis</name>
    <dbReference type="NCBI Taxonomy" id="2986998"/>
    <lineage>
        <taxon>Bacteria</taxon>
        <taxon>Pseudomonadati</taxon>
        <taxon>Bacteroidota</taxon>
        <taxon>Bacteroidia</taxon>
        <taxon>Marinilabiliales</taxon>
        <taxon>Prolixibacteraceae</taxon>
        <taxon>Gaoshiqia</taxon>
    </lineage>
</organism>
<evidence type="ECO:0000256" key="3">
    <source>
        <dbReference type="ARBA" id="ARBA00023136"/>
    </source>
</evidence>
<dbReference type="InterPro" id="IPR036259">
    <property type="entry name" value="MFS_trans_sf"/>
</dbReference>
<sequence>MKRAILILPVSVMIFLGGIYAWSMFVPPLQHGYGLSASQTQWIFGAVIASFTTSMIGADRLLRKIGFRGMILAAALLYASGYLMASYSAGHFEIIFIGIGLLSGIGTGLGYMSSLSVPVGWFPMRKGLVTGMVSGGFAAGSILLTIWSGWLLDRGTDVLDVFRYIGVSYGLLMALIAFALPREKPVGAGRAEKLEVPFSRLLLLFVAMFLGTFAGLMVIGNLKLMGEGVYTDWQLSAAIVLFSLANFSGRLGWGWVSDRFPTFALLAVALLVQGMSTFLLGHFRFPVVVFYLLVMLTGMGFGANFVLFARETAHEFGIHRLGKIYPFIFWGYGLAGIFGPVTGGELFDRFQDFSQATLLSLMASLLAIGVFGLQLWMVKRKSA</sequence>
<dbReference type="PANTHER" id="PTHR11360">
    <property type="entry name" value="MONOCARBOXYLATE TRANSPORTER"/>
    <property type="match status" value="1"/>
</dbReference>
<feature type="transmembrane region" description="Helical" evidence="4">
    <location>
        <begin position="69"/>
        <end position="88"/>
    </location>
</feature>
<evidence type="ECO:0000256" key="2">
    <source>
        <dbReference type="ARBA" id="ARBA00022989"/>
    </source>
</evidence>
<keyword evidence="3 4" id="KW-0472">Membrane</keyword>
<keyword evidence="1 4" id="KW-0812">Transmembrane</keyword>
<feature type="transmembrane region" description="Helical" evidence="4">
    <location>
        <begin position="42"/>
        <end position="62"/>
    </location>
</feature>
<feature type="transmembrane region" description="Helical" evidence="4">
    <location>
        <begin position="94"/>
        <end position="115"/>
    </location>
</feature>
<feature type="transmembrane region" description="Helical" evidence="4">
    <location>
        <begin position="234"/>
        <end position="256"/>
    </location>
</feature>
<dbReference type="EMBL" id="JAPAAF010000002">
    <property type="protein sequence ID" value="MCW0481550.1"/>
    <property type="molecule type" value="Genomic_DNA"/>
</dbReference>
<dbReference type="AlphaFoldDB" id="A0AA42C915"/>
<feature type="transmembrane region" description="Helical" evidence="4">
    <location>
        <begin position="161"/>
        <end position="180"/>
    </location>
</feature>
<keyword evidence="2 4" id="KW-1133">Transmembrane helix</keyword>
<feature type="transmembrane region" description="Helical" evidence="4">
    <location>
        <begin position="321"/>
        <end position="338"/>
    </location>
</feature>
<dbReference type="SUPFAM" id="SSF103473">
    <property type="entry name" value="MFS general substrate transporter"/>
    <property type="match status" value="1"/>
</dbReference>
<reference evidence="6" key="1">
    <citation type="submission" date="2022-10" db="EMBL/GenBank/DDBJ databases">
        <title>Gaoshiqiia sediminis gen. nov., sp. nov., isolated from coastal sediment.</title>
        <authorList>
            <person name="Yu W.X."/>
            <person name="Mu D.S."/>
            <person name="Du J.Z."/>
            <person name="Liang Y.Q."/>
        </authorList>
    </citation>
    <scope>NUCLEOTIDE SEQUENCE</scope>
    <source>
        <strain evidence="6">A06</strain>
    </source>
</reference>
<dbReference type="Pfam" id="PF07690">
    <property type="entry name" value="MFS_1"/>
    <property type="match status" value="1"/>
</dbReference>
<dbReference type="PROSITE" id="PS50850">
    <property type="entry name" value="MFS"/>
    <property type="match status" value="1"/>
</dbReference>
<dbReference type="InterPro" id="IPR050327">
    <property type="entry name" value="Proton-linked_MCT"/>
</dbReference>
<protein>
    <submittedName>
        <fullName evidence="6">MFS transporter</fullName>
    </submittedName>
</protein>
<evidence type="ECO:0000313" key="6">
    <source>
        <dbReference type="EMBL" id="MCW0481550.1"/>
    </source>
</evidence>
<evidence type="ECO:0000256" key="4">
    <source>
        <dbReference type="SAM" id="Phobius"/>
    </source>
</evidence>
<dbReference type="PANTHER" id="PTHR11360:SF304">
    <property type="entry name" value="MFS DOMAIN-CONTAINING PROTEIN"/>
    <property type="match status" value="1"/>
</dbReference>
<proteinExistence type="predicted"/>
<accession>A0AA42C915</accession>
<feature type="transmembrane region" description="Helical" evidence="4">
    <location>
        <begin position="5"/>
        <end position="22"/>
    </location>
</feature>
<keyword evidence="7" id="KW-1185">Reference proteome</keyword>
<dbReference type="RefSeq" id="WP_282590160.1">
    <property type="nucleotide sequence ID" value="NZ_JAPAAF010000002.1"/>
</dbReference>
<dbReference type="Gene3D" id="1.20.1250.20">
    <property type="entry name" value="MFS general substrate transporter like domains"/>
    <property type="match status" value="2"/>
</dbReference>
<evidence type="ECO:0000313" key="7">
    <source>
        <dbReference type="Proteomes" id="UP001163821"/>
    </source>
</evidence>